<evidence type="ECO:0000256" key="1">
    <source>
        <dbReference type="SAM" id="Coils"/>
    </source>
</evidence>
<reference evidence="2 3" key="1">
    <citation type="journal article" date="2019" name="Int. J. Syst. Evol. Microbiol.">
        <title>The Global Catalogue of Microorganisms (GCM) 10K type strain sequencing project: providing services to taxonomists for standard genome sequencing and annotation.</title>
        <authorList>
            <consortium name="The Broad Institute Genomics Platform"/>
            <consortium name="The Broad Institute Genome Sequencing Center for Infectious Disease"/>
            <person name="Wu L."/>
            <person name="Ma J."/>
        </authorList>
    </citation>
    <scope>NUCLEOTIDE SEQUENCE [LARGE SCALE GENOMIC DNA]</scope>
    <source>
        <strain evidence="2 3">Y73</strain>
    </source>
</reference>
<accession>A0ABD5USB0</accession>
<organism evidence="2 3">
    <name type="scientific">Halorubrum trueperi</name>
    <dbReference type="NCBI Taxonomy" id="2004704"/>
    <lineage>
        <taxon>Archaea</taxon>
        <taxon>Methanobacteriati</taxon>
        <taxon>Methanobacteriota</taxon>
        <taxon>Stenosarchaea group</taxon>
        <taxon>Halobacteria</taxon>
        <taxon>Halobacteriales</taxon>
        <taxon>Haloferacaceae</taxon>
        <taxon>Halorubrum</taxon>
    </lineage>
</organism>
<evidence type="ECO:0000313" key="3">
    <source>
        <dbReference type="Proteomes" id="UP001596333"/>
    </source>
</evidence>
<evidence type="ECO:0008006" key="4">
    <source>
        <dbReference type="Google" id="ProtNLM"/>
    </source>
</evidence>
<name>A0ABD5USB0_9EURY</name>
<protein>
    <recommendedName>
        <fullName evidence="4">CopG family transcriptional regulator</fullName>
    </recommendedName>
</protein>
<keyword evidence="1" id="KW-0175">Coiled coil</keyword>
<comment type="caution">
    <text evidence="2">The sequence shown here is derived from an EMBL/GenBank/DDBJ whole genome shotgun (WGS) entry which is preliminary data.</text>
</comment>
<dbReference type="EMBL" id="JBHSXI010000023">
    <property type="protein sequence ID" value="MFC6890653.1"/>
    <property type="molecule type" value="Genomic_DNA"/>
</dbReference>
<feature type="coiled-coil region" evidence="1">
    <location>
        <begin position="66"/>
        <end position="93"/>
    </location>
</feature>
<evidence type="ECO:0000313" key="2">
    <source>
        <dbReference type="EMBL" id="MFC6890653.1"/>
    </source>
</evidence>
<gene>
    <name evidence="2" type="ORF">ACFQEY_16820</name>
</gene>
<dbReference type="RefSeq" id="WP_379770844.1">
    <property type="nucleotide sequence ID" value="NZ_JBHSXI010000023.1"/>
</dbReference>
<dbReference type="AlphaFoldDB" id="A0ABD5USB0"/>
<dbReference type="Proteomes" id="UP001596333">
    <property type="component" value="Unassembled WGS sequence"/>
</dbReference>
<keyword evidence="3" id="KW-1185">Reference proteome</keyword>
<sequence length="157" mass="18096">MSADGAQDGASECETVVATSYVPQGQYERWESEATKRNQSVSSWIASMVETGLRDIQVEAESPDEIGDLRRRLRQLRNERDELQQRLNAQQQQEYQVGLGKIKDLIIENPGLNRREIMNHVSDNIAVFVDEFLDHLENSEFVKDDGDWYPPEEVNKR</sequence>
<proteinExistence type="predicted"/>